<dbReference type="PANTHER" id="PTHR32089:SF112">
    <property type="entry name" value="LYSOZYME-LIKE PROTEIN-RELATED"/>
    <property type="match status" value="1"/>
</dbReference>
<reference evidence="11 12" key="1">
    <citation type="submission" date="2021-07" db="EMBL/GenBank/DDBJ databases">
        <title>Novel Helicobacter sp. Isolated from a dog.</title>
        <authorList>
            <person name="Rimbara E."/>
            <person name="Suzuki M."/>
        </authorList>
    </citation>
    <scope>NUCLEOTIDE SEQUENCE [LARGE SCALE GENOMIC DNA]</scope>
    <source>
        <strain evidence="12">NHP19-003</strain>
    </source>
</reference>
<keyword evidence="12" id="KW-1185">Reference proteome</keyword>
<evidence type="ECO:0000256" key="1">
    <source>
        <dbReference type="ARBA" id="ARBA00004651"/>
    </source>
</evidence>
<keyword evidence="3 9" id="KW-0812">Transmembrane</keyword>
<sequence>MRSFSLGKQIVALWLLTIAVVVVTVLLFMHGNNQSVKRTNELVGKDLRALLGEQLKLATNAMAHSLAKAIKDTEGDEAKKVIVAHMLDGFRFDDDKSGYFFVYEEHKAFYNPNVKGEIGGDKKHLKDKNGVYYVQELRKAAMNGGGFVNYVYPKPLGNGEVKDMDKIAYAQKIEGTKDWWIGTGLYMDNVNQRTATIAQDIDRSMKRNSYAYAGIVALFLLLVVIPLYYIFYSKITRNIGTLNKGLNDFFAFVNYKDKNVPQVVVLHAKDELGQMAKALKNNVDEAVDHFQSDQVFSKDVLKILEGMHTGDFKQSIQANAANPELQYVGKNLNDFVQFVDKIFQQISTAIQTYSKNDFKMGVDTTGLQGGFLQLAKDINTLQHSIVDSLKHSLEIAHALDKETNTLNDTTHRLKDASKQQMESIEQTANALEQISDSMQNVNAKSQEVTEQSESIQKIVVIINEIADQIGLLALNAAIEAARAGEHGRGFAVVADEVRQLAERTQKSLGEIESSTQALSQSINEAASAIEEQTKSISKISSAVENLEQTMADNAEIATTSLEISKNVKEIAQNILDEANNKQF</sequence>
<evidence type="ECO:0000256" key="4">
    <source>
        <dbReference type="ARBA" id="ARBA00022989"/>
    </source>
</evidence>
<keyword evidence="6 7" id="KW-0807">Transducer</keyword>
<evidence type="ECO:0000256" key="6">
    <source>
        <dbReference type="ARBA" id="ARBA00023224"/>
    </source>
</evidence>
<dbReference type="InterPro" id="IPR004010">
    <property type="entry name" value="Double_Cache_2"/>
</dbReference>
<evidence type="ECO:0000313" key="11">
    <source>
        <dbReference type="EMBL" id="BCZ17658.1"/>
    </source>
</evidence>
<evidence type="ECO:0000256" key="5">
    <source>
        <dbReference type="ARBA" id="ARBA00023136"/>
    </source>
</evidence>
<evidence type="ECO:0000256" key="9">
    <source>
        <dbReference type="SAM" id="Phobius"/>
    </source>
</evidence>
<dbReference type="InterPro" id="IPR004089">
    <property type="entry name" value="MCPsignal_dom"/>
</dbReference>
<proteinExistence type="predicted"/>
<accession>A0ABM7SHU4</accession>
<evidence type="ECO:0000313" key="12">
    <source>
        <dbReference type="Proteomes" id="UP000826775"/>
    </source>
</evidence>
<gene>
    <name evidence="11" type="ORF">NHP190003_09400</name>
</gene>
<feature type="transmembrane region" description="Helical" evidence="9">
    <location>
        <begin position="12"/>
        <end position="29"/>
    </location>
</feature>
<keyword evidence="4 9" id="KW-1133">Transmembrane helix</keyword>
<dbReference type="RefSeq" id="WP_221278980.1">
    <property type="nucleotide sequence ID" value="NZ_AP024814.1"/>
</dbReference>
<dbReference type="Gene3D" id="1.10.287.950">
    <property type="entry name" value="Methyl-accepting chemotaxis protein"/>
    <property type="match status" value="1"/>
</dbReference>
<dbReference type="SMART" id="SM00283">
    <property type="entry name" value="MA"/>
    <property type="match status" value="1"/>
</dbReference>
<protein>
    <recommendedName>
        <fullName evidence="10">Methyl-accepting transducer domain-containing protein</fullName>
    </recommendedName>
</protein>
<evidence type="ECO:0000256" key="8">
    <source>
        <dbReference type="SAM" id="Coils"/>
    </source>
</evidence>
<comment type="subcellular location">
    <subcellularLocation>
        <location evidence="1">Cell membrane</location>
        <topology evidence="1">Multi-pass membrane protein</topology>
    </subcellularLocation>
</comment>
<dbReference type="Pfam" id="PF00015">
    <property type="entry name" value="MCPsignal"/>
    <property type="match status" value="1"/>
</dbReference>
<dbReference type="SUPFAM" id="SSF58104">
    <property type="entry name" value="Methyl-accepting chemotaxis protein (MCP) signaling domain"/>
    <property type="match status" value="1"/>
</dbReference>
<dbReference type="EMBL" id="AP024814">
    <property type="protein sequence ID" value="BCZ17658.1"/>
    <property type="molecule type" value="Genomic_DNA"/>
</dbReference>
<dbReference type="Proteomes" id="UP000826775">
    <property type="component" value="Chromosome"/>
</dbReference>
<organism evidence="11 12">
    <name type="scientific">Helicobacter gastrocanis</name>
    <dbReference type="NCBI Taxonomy" id="2849641"/>
    <lineage>
        <taxon>Bacteria</taxon>
        <taxon>Pseudomonadati</taxon>
        <taxon>Campylobacterota</taxon>
        <taxon>Epsilonproteobacteria</taxon>
        <taxon>Campylobacterales</taxon>
        <taxon>Helicobacteraceae</taxon>
        <taxon>Helicobacter</taxon>
    </lineage>
</organism>
<evidence type="ECO:0000256" key="2">
    <source>
        <dbReference type="ARBA" id="ARBA00022475"/>
    </source>
</evidence>
<dbReference type="PANTHER" id="PTHR32089">
    <property type="entry name" value="METHYL-ACCEPTING CHEMOTAXIS PROTEIN MCPB"/>
    <property type="match status" value="1"/>
</dbReference>
<keyword evidence="8" id="KW-0175">Coiled coil</keyword>
<dbReference type="PROSITE" id="PS50111">
    <property type="entry name" value="CHEMOTAXIS_TRANSDUC_2"/>
    <property type="match status" value="1"/>
</dbReference>
<evidence type="ECO:0000259" key="10">
    <source>
        <dbReference type="PROSITE" id="PS50111"/>
    </source>
</evidence>
<keyword evidence="5 9" id="KW-0472">Membrane</keyword>
<feature type="domain" description="Methyl-accepting transducer" evidence="10">
    <location>
        <begin position="363"/>
        <end position="583"/>
    </location>
</feature>
<feature type="transmembrane region" description="Helical" evidence="9">
    <location>
        <begin position="210"/>
        <end position="231"/>
    </location>
</feature>
<dbReference type="SMART" id="SM01049">
    <property type="entry name" value="Cache_2"/>
    <property type="match status" value="1"/>
</dbReference>
<dbReference type="Gene3D" id="3.30.450.20">
    <property type="entry name" value="PAS domain"/>
    <property type="match status" value="1"/>
</dbReference>
<dbReference type="Pfam" id="PF08269">
    <property type="entry name" value="dCache_2"/>
    <property type="match status" value="1"/>
</dbReference>
<evidence type="ECO:0000256" key="7">
    <source>
        <dbReference type="PROSITE-ProRule" id="PRU00284"/>
    </source>
</evidence>
<dbReference type="Gene3D" id="6.10.340.10">
    <property type="match status" value="1"/>
</dbReference>
<keyword evidence="2" id="KW-1003">Cell membrane</keyword>
<name>A0ABM7SHU4_9HELI</name>
<feature type="coiled-coil region" evidence="8">
    <location>
        <begin position="529"/>
        <end position="581"/>
    </location>
</feature>
<evidence type="ECO:0000256" key="3">
    <source>
        <dbReference type="ARBA" id="ARBA00022692"/>
    </source>
</evidence>
<feature type="coiled-coil region" evidence="8">
    <location>
        <begin position="399"/>
        <end position="451"/>
    </location>
</feature>
<dbReference type="InterPro" id="IPR033480">
    <property type="entry name" value="sCache_2"/>
</dbReference>